<sequence>MGRAANSIEGLSKKVEGVGSTLRRQAGAIAAAVSVTEVYQWGAAFEQATHQAGAALDLTSGQLAQFQDKILAGAGTWAQYGYSVADASHAFLELGKAGMSGQQAMDALNATLVLARAGGMATADAAGFLSDTLNVWKLEATKAADVTNVLANAANISSINIEDLAYSFSQTSAVAAQAGLSVEDTAAAIAQLGMAGIKGSDAGTSLKTMLMRLSAPTGEAQREFDKLGVSIFDAQGTMKPFRQIIAELGPALGALSQEQRAAAMNTIFGSDAIRAANTILLQGATEWDKYRNGVAKAGAAQALANANSAGLSGTLSQLWARLQSAATIVYMKVAPALDALIKGLMGATEFIAQNWNIVGPILAGIAGILATVYIPALITAATATLVNGARMAAGWVLALGPVGWAIGLIVALAAAIALNWDKAKEWTGKLWSALTSFFDWLGGALSRGWDAVVSWASSLPARIGAELGRLAAAGADAARRLGDALLAGLKAIPGLLVDALKLGLRGVGVLLGALVYAVTQLPGQIVQGLSSLGSLLWSLLTTAFTRGVEIVANAGQLLLTWAAALPGRILTGLSTLGTQLATFFSAAWQTGVDTVVLVGSAVVEFAAALPGLILDGVAALPGMLLGFFGQLWTDAVAVVRDGVGWVVDQVAQAPGRLLAFGGALLDAGRSLIDSFFSGLKSVGGWASDVGAAIIRAVKSGLNWVIDQINSGIGWIDNVLPGDLPRLPHLAMGGYSSGGVYTVGERGPETVYLPRGAYVQPHAAGGGAAAPVITVNVATNADPFEISRAIAWQMRTGMAR</sequence>
<gene>
    <name evidence="4" type="ORF">GCM10012275_19230</name>
</gene>
<keyword evidence="5" id="KW-1185">Reference proteome</keyword>
<evidence type="ECO:0000313" key="5">
    <source>
        <dbReference type="Proteomes" id="UP000637578"/>
    </source>
</evidence>
<keyword evidence="1" id="KW-1188">Viral release from host cell</keyword>
<evidence type="ECO:0000256" key="1">
    <source>
        <dbReference type="ARBA" id="ARBA00022612"/>
    </source>
</evidence>
<feature type="domain" description="Phage tail tape measure protein" evidence="3">
    <location>
        <begin position="79"/>
        <end position="269"/>
    </location>
</feature>
<reference evidence="4" key="1">
    <citation type="journal article" date="2014" name="Int. J. Syst. Evol. Microbiol.">
        <title>Complete genome sequence of Corynebacterium casei LMG S-19264T (=DSM 44701T), isolated from a smear-ripened cheese.</title>
        <authorList>
            <consortium name="US DOE Joint Genome Institute (JGI-PGF)"/>
            <person name="Walter F."/>
            <person name="Albersmeier A."/>
            <person name="Kalinowski J."/>
            <person name="Ruckert C."/>
        </authorList>
    </citation>
    <scope>NUCLEOTIDE SEQUENCE</scope>
    <source>
        <strain evidence="4">CGMCC 4.5737</strain>
    </source>
</reference>
<evidence type="ECO:0000313" key="4">
    <source>
        <dbReference type="EMBL" id="GGM48410.1"/>
    </source>
</evidence>
<dbReference type="EMBL" id="BMMK01000006">
    <property type="protein sequence ID" value="GGM48410.1"/>
    <property type="molecule type" value="Genomic_DNA"/>
</dbReference>
<dbReference type="RefSeq" id="WP_189056051.1">
    <property type="nucleotide sequence ID" value="NZ_BMMK01000006.1"/>
</dbReference>
<feature type="transmembrane region" description="Helical" evidence="2">
    <location>
        <begin position="361"/>
        <end position="383"/>
    </location>
</feature>
<comment type="caution">
    <text evidence="4">The sequence shown here is derived from an EMBL/GenBank/DDBJ whole genome shotgun (WGS) entry which is preliminary data.</text>
</comment>
<name>A0A8J3CD29_9PSEU</name>
<dbReference type="NCBIfam" id="TIGR01760">
    <property type="entry name" value="tape_meas_TP901"/>
    <property type="match status" value="1"/>
</dbReference>
<keyword evidence="2" id="KW-1133">Transmembrane helix</keyword>
<proteinExistence type="predicted"/>
<dbReference type="PANTHER" id="PTHR37813">
    <property type="entry name" value="FELS-2 PROPHAGE PROTEIN"/>
    <property type="match status" value="1"/>
</dbReference>
<reference evidence="4" key="2">
    <citation type="submission" date="2020-09" db="EMBL/GenBank/DDBJ databases">
        <authorList>
            <person name="Sun Q."/>
            <person name="Zhou Y."/>
        </authorList>
    </citation>
    <scope>NUCLEOTIDE SEQUENCE</scope>
    <source>
        <strain evidence="4">CGMCC 4.5737</strain>
    </source>
</reference>
<keyword evidence="2" id="KW-0472">Membrane</keyword>
<dbReference type="AlphaFoldDB" id="A0A8J3CD29"/>
<accession>A0A8J3CD29</accession>
<dbReference type="Pfam" id="PF10145">
    <property type="entry name" value="PhageMin_Tail"/>
    <property type="match status" value="1"/>
</dbReference>
<organism evidence="4 5">
    <name type="scientific">Longimycelium tulufanense</name>
    <dbReference type="NCBI Taxonomy" id="907463"/>
    <lineage>
        <taxon>Bacteria</taxon>
        <taxon>Bacillati</taxon>
        <taxon>Actinomycetota</taxon>
        <taxon>Actinomycetes</taxon>
        <taxon>Pseudonocardiales</taxon>
        <taxon>Pseudonocardiaceae</taxon>
        <taxon>Longimycelium</taxon>
    </lineage>
</organism>
<keyword evidence="2" id="KW-0812">Transmembrane</keyword>
<evidence type="ECO:0000256" key="2">
    <source>
        <dbReference type="SAM" id="Phobius"/>
    </source>
</evidence>
<feature type="transmembrane region" description="Helical" evidence="2">
    <location>
        <begin position="395"/>
        <end position="420"/>
    </location>
</feature>
<protein>
    <recommendedName>
        <fullName evidence="3">Phage tail tape measure protein domain-containing protein</fullName>
    </recommendedName>
</protein>
<dbReference type="InterPro" id="IPR010090">
    <property type="entry name" value="Phage_tape_meas"/>
</dbReference>
<dbReference type="PANTHER" id="PTHR37813:SF1">
    <property type="entry name" value="FELS-2 PROPHAGE PROTEIN"/>
    <property type="match status" value="1"/>
</dbReference>
<dbReference type="Proteomes" id="UP000637578">
    <property type="component" value="Unassembled WGS sequence"/>
</dbReference>
<evidence type="ECO:0000259" key="3">
    <source>
        <dbReference type="Pfam" id="PF10145"/>
    </source>
</evidence>